<reference evidence="1" key="2">
    <citation type="journal article" date="2015" name="Data Brief">
        <title>Shoot transcriptome of the giant reed, Arundo donax.</title>
        <authorList>
            <person name="Barrero R.A."/>
            <person name="Guerrero F.D."/>
            <person name="Moolhuijzen P."/>
            <person name="Goolsby J.A."/>
            <person name="Tidwell J."/>
            <person name="Bellgard S.E."/>
            <person name="Bellgard M.I."/>
        </authorList>
    </citation>
    <scope>NUCLEOTIDE SEQUENCE</scope>
    <source>
        <tissue evidence="1">Shoot tissue taken approximately 20 cm above the soil surface</tissue>
    </source>
</reference>
<accession>A0A0A8ZK33</accession>
<evidence type="ECO:0000313" key="1">
    <source>
        <dbReference type="EMBL" id="JAD39774.1"/>
    </source>
</evidence>
<proteinExistence type="predicted"/>
<protein>
    <submittedName>
        <fullName evidence="1">Uncharacterized protein</fullName>
    </submittedName>
</protein>
<dbReference type="EMBL" id="GBRH01258121">
    <property type="protein sequence ID" value="JAD39774.1"/>
    <property type="molecule type" value="Transcribed_RNA"/>
</dbReference>
<reference evidence="1" key="1">
    <citation type="submission" date="2014-09" db="EMBL/GenBank/DDBJ databases">
        <authorList>
            <person name="Magalhaes I.L.F."/>
            <person name="Oliveira U."/>
            <person name="Santos F.R."/>
            <person name="Vidigal T.H.D.A."/>
            <person name="Brescovit A.D."/>
            <person name="Santos A.J."/>
        </authorList>
    </citation>
    <scope>NUCLEOTIDE SEQUENCE</scope>
    <source>
        <tissue evidence="1">Shoot tissue taken approximately 20 cm above the soil surface</tissue>
    </source>
</reference>
<name>A0A0A8ZK33_ARUDO</name>
<sequence>MAVSHKSHSSWCPVEWYTTIYQTSTIAKLVI</sequence>
<dbReference type="AlphaFoldDB" id="A0A0A8ZK33"/>
<organism evidence="1">
    <name type="scientific">Arundo donax</name>
    <name type="common">Giant reed</name>
    <name type="synonym">Donax arundinaceus</name>
    <dbReference type="NCBI Taxonomy" id="35708"/>
    <lineage>
        <taxon>Eukaryota</taxon>
        <taxon>Viridiplantae</taxon>
        <taxon>Streptophyta</taxon>
        <taxon>Embryophyta</taxon>
        <taxon>Tracheophyta</taxon>
        <taxon>Spermatophyta</taxon>
        <taxon>Magnoliopsida</taxon>
        <taxon>Liliopsida</taxon>
        <taxon>Poales</taxon>
        <taxon>Poaceae</taxon>
        <taxon>PACMAD clade</taxon>
        <taxon>Arundinoideae</taxon>
        <taxon>Arundineae</taxon>
        <taxon>Arundo</taxon>
    </lineage>
</organism>